<dbReference type="CDD" id="cd07710">
    <property type="entry name" value="arylsulfatase_Sdsa1-like_MBL-fold"/>
    <property type="match status" value="1"/>
</dbReference>
<dbReference type="FunFam" id="1.25.40.880:FF:000001">
    <property type="entry name" value="SDS hydrolase SdsA1"/>
    <property type="match status" value="1"/>
</dbReference>
<keyword evidence="3" id="KW-0378">Hydrolase</keyword>
<feature type="domain" description="Metallo-beta-lactamase" evidence="9">
    <location>
        <begin position="103"/>
        <end position="325"/>
    </location>
</feature>
<gene>
    <name evidence="10" type="ordered locus">Cwoe_1129</name>
</gene>
<dbReference type="InterPro" id="IPR036527">
    <property type="entry name" value="SCP2_sterol-bd_dom_sf"/>
</dbReference>
<dbReference type="HOGENOM" id="CLU_014655_1_0_11"/>
<dbReference type="InterPro" id="IPR001279">
    <property type="entry name" value="Metallo-B-lactamas"/>
</dbReference>
<evidence type="ECO:0000259" key="9">
    <source>
        <dbReference type="SMART" id="SM00849"/>
    </source>
</evidence>
<sequence>MADGIGAASSQVAAANDALRRELPFGDREDFEDARRGFVATSDPLRIEAADGRTIWDMERYAFTHGDAPPTANPSLWRQAQLLSIHGLFEVAPGFYQVRGFDLSNMHLIEGETGVIVSDPLISTEAAAAALALYRAHRGDRPVTGLIYSHSHIDHFGGSRGILSDEQVAAGRVPVIAPSGFLEHAVSENVYAGTAMGRRAGYMFGALLEPGPAGQLTAGLGPTTSTGTVTLIPPTQHVVETGQEEVVDGVRFVFQLTPGTEAPSEMNFYFPDHKVLFVAENASHTLHNTLTLRGALVRDPRIWAHYLNETIERFGRDADVLFACHHWPRWGTERIVDYLSKQRDLYGYLHDQTLRLLNQGWTGIEIAERFELPPSLDQAWHCRGYYGSVSHNVKAVYQRYMGWFDGNPAHLWEHTTTEASTRYVDFMGGAEAVLAKARESFDAGDFRWVAQVVNHVVFAEPDNRAAKELQAAALEQLGYGAENGTWRNFFLTGAKELREGTLGTPTTTVAADIIVHLSLDQLLDSLAIRLDGPRAWNERIVINWTVGEQTCVTRLENGVLSHLLDRHADAPDATIEIPRAGLDKILLGVASPADLVAAGELRIGGDASALVTLLGLFDAPDPDFAIVTP</sequence>
<comment type="similarity">
    <text evidence="5">Belongs to the metallo-beta-lactamase superfamily. Type III sulfatase family.</text>
</comment>
<dbReference type="Gene3D" id="1.25.40.880">
    <property type="entry name" value="Alkyl sulfatase, dimerisation domain"/>
    <property type="match status" value="1"/>
</dbReference>
<evidence type="ECO:0000256" key="7">
    <source>
        <dbReference type="ARBA" id="ARBA00068034"/>
    </source>
</evidence>
<dbReference type="Pfam" id="PF00753">
    <property type="entry name" value="Lactamase_B"/>
    <property type="match status" value="1"/>
</dbReference>
<dbReference type="eggNOG" id="COG2015">
    <property type="taxonomic scope" value="Bacteria"/>
</dbReference>
<dbReference type="Pfam" id="PF14864">
    <property type="entry name" value="Alkyl_sulf_C"/>
    <property type="match status" value="1"/>
</dbReference>
<keyword evidence="2" id="KW-0479">Metal-binding</keyword>
<keyword evidence="11" id="KW-1185">Reference proteome</keyword>
<dbReference type="Proteomes" id="UP000008229">
    <property type="component" value="Chromosome"/>
</dbReference>
<evidence type="ECO:0000256" key="3">
    <source>
        <dbReference type="ARBA" id="ARBA00022801"/>
    </source>
</evidence>
<proteinExistence type="inferred from homology"/>
<evidence type="ECO:0000256" key="6">
    <source>
        <dbReference type="ARBA" id="ARBA00066568"/>
    </source>
</evidence>
<dbReference type="STRING" id="469383.Cwoe_1129"/>
<dbReference type="Gene3D" id="3.60.15.30">
    <property type="entry name" value="Metallo-beta-lactamase domain"/>
    <property type="match status" value="1"/>
</dbReference>
<dbReference type="InterPro" id="IPR038536">
    <property type="entry name" value="Alkyl/aryl-sulf_dimr_sf"/>
</dbReference>
<organism evidence="10 11">
    <name type="scientific">Conexibacter woesei (strain DSM 14684 / CCUG 47730 / CIP 108061 / JCM 11494 / NBRC 100937 / ID131577)</name>
    <dbReference type="NCBI Taxonomy" id="469383"/>
    <lineage>
        <taxon>Bacteria</taxon>
        <taxon>Bacillati</taxon>
        <taxon>Actinomycetota</taxon>
        <taxon>Thermoleophilia</taxon>
        <taxon>Solirubrobacterales</taxon>
        <taxon>Conexibacteraceae</taxon>
        <taxon>Conexibacter</taxon>
    </lineage>
</organism>
<dbReference type="EMBL" id="CP001854">
    <property type="protein sequence ID" value="ADB49560.1"/>
    <property type="molecule type" value="Genomic_DNA"/>
</dbReference>
<dbReference type="GO" id="GO:0046983">
    <property type="term" value="F:protein dimerization activity"/>
    <property type="evidence" value="ECO:0007669"/>
    <property type="project" value="InterPro"/>
</dbReference>
<evidence type="ECO:0000313" key="10">
    <source>
        <dbReference type="EMBL" id="ADB49560.1"/>
    </source>
</evidence>
<dbReference type="EC" id="3.1.6.21" evidence="6"/>
<dbReference type="InterPro" id="IPR029228">
    <property type="entry name" value="Alkyl_sulf_dimr"/>
</dbReference>
<evidence type="ECO:0000256" key="2">
    <source>
        <dbReference type="ARBA" id="ARBA00022723"/>
    </source>
</evidence>
<evidence type="ECO:0000256" key="5">
    <source>
        <dbReference type="ARBA" id="ARBA00033751"/>
    </source>
</evidence>
<reference evidence="10 11" key="1">
    <citation type="journal article" date="2010" name="Stand. Genomic Sci.">
        <title>Complete genome sequence of Conexibacter woesei type strain (ID131577).</title>
        <authorList>
            <person name="Pukall R."/>
            <person name="Lapidus A."/>
            <person name="Glavina Del Rio T."/>
            <person name="Copeland A."/>
            <person name="Tice H."/>
            <person name="Cheng J.-F."/>
            <person name="Lucas S."/>
            <person name="Chen F."/>
            <person name="Nolan M."/>
            <person name="Bruce D."/>
            <person name="Goodwin L."/>
            <person name="Pitluck S."/>
            <person name="Mavromatis K."/>
            <person name="Ivanova N."/>
            <person name="Ovchinnikova G."/>
            <person name="Pati A."/>
            <person name="Chen A."/>
            <person name="Palaniappan K."/>
            <person name="Land M."/>
            <person name="Hauser L."/>
            <person name="Chang Y.-J."/>
            <person name="Jeffries C.D."/>
            <person name="Chain P."/>
            <person name="Meincke L."/>
            <person name="Sims D."/>
            <person name="Brettin T."/>
            <person name="Detter J.C."/>
            <person name="Rohde M."/>
            <person name="Goeker M."/>
            <person name="Bristow J."/>
            <person name="Eisen J.A."/>
            <person name="Markowitz V."/>
            <person name="Kyrpides N.C."/>
            <person name="Klenk H.-P."/>
            <person name="Hugenholtz P."/>
        </authorList>
    </citation>
    <scope>NUCLEOTIDE SEQUENCE [LARGE SCALE GENOMIC DNA]</scope>
    <source>
        <strain evidence="11">DSM 14684 / CIP 108061 / JCM 11494 / NBRC 100937 / ID131577</strain>
    </source>
</reference>
<dbReference type="KEGG" id="cwo:Cwoe_1129"/>
<accession>D3FDI6</accession>
<dbReference type="InterPro" id="IPR029229">
    <property type="entry name" value="Alkyl_sulf_C"/>
</dbReference>
<evidence type="ECO:0000313" key="11">
    <source>
        <dbReference type="Proteomes" id="UP000008229"/>
    </source>
</evidence>
<dbReference type="FunFam" id="3.60.15.30:FF:000001">
    <property type="entry name" value="Alkyl/aryl-sulfatase BDS1"/>
    <property type="match status" value="1"/>
</dbReference>
<evidence type="ECO:0000256" key="4">
    <source>
        <dbReference type="ARBA" id="ARBA00022833"/>
    </source>
</evidence>
<dbReference type="InterPro" id="IPR036866">
    <property type="entry name" value="RibonucZ/Hydroxyglut_hydro"/>
</dbReference>
<evidence type="ECO:0000256" key="1">
    <source>
        <dbReference type="ARBA" id="ARBA00001947"/>
    </source>
</evidence>
<dbReference type="PANTHER" id="PTHR43223">
    <property type="entry name" value="ALKYL/ARYL-SULFATASE"/>
    <property type="match status" value="1"/>
</dbReference>
<dbReference type="RefSeq" id="WP_012932612.1">
    <property type="nucleotide sequence ID" value="NC_013739.1"/>
</dbReference>
<dbReference type="SMART" id="SM00849">
    <property type="entry name" value="Lactamase_B"/>
    <property type="match status" value="1"/>
</dbReference>
<name>D3FDI6_CONWI</name>
<dbReference type="Pfam" id="PF14863">
    <property type="entry name" value="Alkyl_sulf_dimr"/>
    <property type="match status" value="1"/>
</dbReference>
<dbReference type="SUPFAM" id="SSF55718">
    <property type="entry name" value="SCP-like"/>
    <property type="match status" value="1"/>
</dbReference>
<protein>
    <recommendedName>
        <fullName evidence="7">Linear primary-alkylsulfatase</fullName>
        <ecNumber evidence="6">3.1.6.21</ecNumber>
    </recommendedName>
    <alternativeName>
        <fullName evidence="8">Type III linear primary-alkylsulfatase</fullName>
    </alternativeName>
</protein>
<reference evidence="11" key="2">
    <citation type="submission" date="2010-01" db="EMBL/GenBank/DDBJ databases">
        <title>The complete genome of Conexibacter woesei DSM 14684.</title>
        <authorList>
            <consortium name="US DOE Joint Genome Institute (JGI-PGF)"/>
            <person name="Lucas S."/>
            <person name="Copeland A."/>
            <person name="Lapidus A."/>
            <person name="Glavina del Rio T."/>
            <person name="Dalin E."/>
            <person name="Tice H."/>
            <person name="Bruce D."/>
            <person name="Goodwin L."/>
            <person name="Pitluck S."/>
            <person name="Kyrpides N."/>
            <person name="Mavromatis K."/>
            <person name="Ivanova N."/>
            <person name="Mikhailova N."/>
            <person name="Chertkov O."/>
            <person name="Brettin T."/>
            <person name="Detter J.C."/>
            <person name="Han C."/>
            <person name="Larimer F."/>
            <person name="Land M."/>
            <person name="Hauser L."/>
            <person name="Markowitz V."/>
            <person name="Cheng J.-F."/>
            <person name="Hugenholtz P."/>
            <person name="Woyke T."/>
            <person name="Wu D."/>
            <person name="Pukall R."/>
            <person name="Steenblock K."/>
            <person name="Schneider S."/>
            <person name="Klenk H.-P."/>
            <person name="Eisen J.A."/>
        </authorList>
    </citation>
    <scope>NUCLEOTIDE SEQUENCE [LARGE SCALE GENOMIC DNA]</scope>
    <source>
        <strain evidence="11">DSM 14684 / CIP 108061 / JCM 11494 / NBRC 100937 / ID131577</strain>
    </source>
</reference>
<comment type="cofactor">
    <cofactor evidence="1">
        <name>Zn(2+)</name>
        <dbReference type="ChEBI" id="CHEBI:29105"/>
    </cofactor>
</comment>
<dbReference type="SUPFAM" id="SSF56281">
    <property type="entry name" value="Metallo-hydrolase/oxidoreductase"/>
    <property type="match status" value="1"/>
</dbReference>
<dbReference type="OrthoDB" id="5240502at2"/>
<keyword evidence="4" id="KW-0862">Zinc</keyword>
<dbReference type="GO" id="GO:0018741">
    <property type="term" value="F:linear primary-alkylsulfatase activity"/>
    <property type="evidence" value="ECO:0007669"/>
    <property type="project" value="UniProtKB-EC"/>
</dbReference>
<dbReference type="AlphaFoldDB" id="D3FDI6"/>
<dbReference type="PANTHER" id="PTHR43223:SF1">
    <property type="entry name" value="ALKYL_ARYL-SULFATASE BDS1"/>
    <property type="match status" value="1"/>
</dbReference>
<dbReference type="InterPro" id="IPR044097">
    <property type="entry name" value="Bds1/SdsA1_MBL-fold"/>
</dbReference>
<dbReference type="Gene3D" id="3.30.1050.10">
    <property type="entry name" value="SCP2 sterol-binding domain"/>
    <property type="match status" value="1"/>
</dbReference>
<dbReference type="GO" id="GO:0018909">
    <property type="term" value="P:dodecyl sulfate metabolic process"/>
    <property type="evidence" value="ECO:0007669"/>
    <property type="project" value="InterPro"/>
</dbReference>
<evidence type="ECO:0000256" key="8">
    <source>
        <dbReference type="ARBA" id="ARBA00075789"/>
    </source>
</evidence>
<dbReference type="GO" id="GO:0046872">
    <property type="term" value="F:metal ion binding"/>
    <property type="evidence" value="ECO:0007669"/>
    <property type="project" value="UniProtKB-KW"/>
</dbReference>
<dbReference type="InterPro" id="IPR052195">
    <property type="entry name" value="Bact_Alkyl/Aryl-Sulfatase"/>
</dbReference>